<feature type="compositionally biased region" description="Polar residues" evidence="1">
    <location>
        <begin position="1"/>
        <end position="10"/>
    </location>
</feature>
<feature type="region of interest" description="Disordered" evidence="1">
    <location>
        <begin position="41"/>
        <end position="150"/>
    </location>
</feature>
<evidence type="ECO:0000313" key="3">
    <source>
        <dbReference type="Proteomes" id="UP000250043"/>
    </source>
</evidence>
<evidence type="ECO:0000313" key="2">
    <source>
        <dbReference type="EMBL" id="OCH89727.1"/>
    </source>
</evidence>
<dbReference type="Proteomes" id="UP000250043">
    <property type="component" value="Unassembled WGS sequence"/>
</dbReference>
<reference evidence="2 3" key="1">
    <citation type="submission" date="2016-07" db="EMBL/GenBank/DDBJ databases">
        <title>Draft genome of the white-rot fungus Obba rivulosa 3A-2.</title>
        <authorList>
            <consortium name="DOE Joint Genome Institute"/>
            <person name="Miettinen O."/>
            <person name="Riley R."/>
            <person name="Acob R."/>
            <person name="Barry K."/>
            <person name="Cullen D."/>
            <person name="De Vries R."/>
            <person name="Hainaut M."/>
            <person name="Hatakka A."/>
            <person name="Henrissat B."/>
            <person name="Hilden K."/>
            <person name="Kuo R."/>
            <person name="Labutti K."/>
            <person name="Lipzen A."/>
            <person name="Makela M.R."/>
            <person name="Sandor L."/>
            <person name="Spatafora J.W."/>
            <person name="Grigoriev I.V."/>
            <person name="Hibbett D.S."/>
        </authorList>
    </citation>
    <scope>NUCLEOTIDE SEQUENCE [LARGE SCALE GENOMIC DNA]</scope>
    <source>
        <strain evidence="2 3">3A-2</strain>
    </source>
</reference>
<keyword evidence="3" id="KW-1185">Reference proteome</keyword>
<feature type="compositionally biased region" description="Polar residues" evidence="1">
    <location>
        <begin position="100"/>
        <end position="114"/>
    </location>
</feature>
<dbReference type="EMBL" id="KV722420">
    <property type="protein sequence ID" value="OCH89727.1"/>
    <property type="molecule type" value="Genomic_DNA"/>
</dbReference>
<protein>
    <submittedName>
        <fullName evidence="2">Uncharacterized protein</fullName>
    </submittedName>
</protein>
<organism evidence="2 3">
    <name type="scientific">Obba rivulosa</name>
    <dbReference type="NCBI Taxonomy" id="1052685"/>
    <lineage>
        <taxon>Eukaryota</taxon>
        <taxon>Fungi</taxon>
        <taxon>Dikarya</taxon>
        <taxon>Basidiomycota</taxon>
        <taxon>Agaricomycotina</taxon>
        <taxon>Agaricomycetes</taxon>
        <taxon>Polyporales</taxon>
        <taxon>Gelatoporiaceae</taxon>
        <taxon>Obba</taxon>
    </lineage>
</organism>
<accession>A0A8E2DJU0</accession>
<dbReference type="AlphaFoldDB" id="A0A8E2DJU0"/>
<evidence type="ECO:0000256" key="1">
    <source>
        <dbReference type="SAM" id="MobiDB-lite"/>
    </source>
</evidence>
<sequence>MEASCGSKTVLSADRHGGRPGELRCVVERPALDKKCIQIFSGAAPRGNSGQEEEMSRQRMAGRNPTVGRSFRVQASHSRPSGCFSARAGEPSRRRAAATAQHSASIRTFPTNSRRSSRYEAVWAASRQSRGRLHRGAQSAGLRANPSRAV</sequence>
<proteinExistence type="predicted"/>
<gene>
    <name evidence="2" type="ORF">OBBRIDRAFT_793956</name>
</gene>
<feature type="compositionally biased region" description="Basic and acidic residues" evidence="1">
    <location>
        <begin position="13"/>
        <end position="22"/>
    </location>
</feature>
<feature type="region of interest" description="Disordered" evidence="1">
    <location>
        <begin position="1"/>
        <end position="22"/>
    </location>
</feature>
<name>A0A8E2DJU0_9APHY</name>